<dbReference type="Proteomes" id="UP001159179">
    <property type="component" value="Unassembled WGS sequence"/>
</dbReference>
<proteinExistence type="predicted"/>
<dbReference type="AlphaFoldDB" id="A0AAW6T0N2"/>
<sequence>MKLKIGTLLIIFSLILISFMQEPKPSFAAKENTKKDVTPFITYNNQHVTAYSLPQYLPNGQPRRTHSGKIPQWGYAAVHPVRGGTSPVIPFGSAVVFDTPVLHPLYGSRSSFQIEDTGDYGYNWSYNFVDIWFGFCTTCNDKDAFKDNYDYALNWGAPKKNYNVY</sequence>
<dbReference type="EMBL" id="JAROYP010000014">
    <property type="protein sequence ID" value="MDH5163320.1"/>
    <property type="molecule type" value="Genomic_DNA"/>
</dbReference>
<name>A0AAW6T0N2_9BACI</name>
<comment type="caution">
    <text evidence="1">The sequence shown here is derived from an EMBL/GenBank/DDBJ whole genome shotgun (WGS) entry which is preliminary data.</text>
</comment>
<organism evidence="1 2">
    <name type="scientific">Heyndrickxia oleronia</name>
    <dbReference type="NCBI Taxonomy" id="38875"/>
    <lineage>
        <taxon>Bacteria</taxon>
        <taxon>Bacillati</taxon>
        <taxon>Bacillota</taxon>
        <taxon>Bacilli</taxon>
        <taxon>Bacillales</taxon>
        <taxon>Bacillaceae</taxon>
        <taxon>Heyndrickxia</taxon>
    </lineage>
</organism>
<dbReference type="RefSeq" id="WP_180212606.1">
    <property type="nucleotide sequence ID" value="NZ_BOQX01000010.1"/>
</dbReference>
<protein>
    <submittedName>
        <fullName evidence="1">Uncharacterized protein</fullName>
    </submittedName>
</protein>
<gene>
    <name evidence="1" type="ORF">P5X88_20505</name>
</gene>
<reference evidence="1" key="1">
    <citation type="submission" date="2023-03" db="EMBL/GenBank/DDBJ databases">
        <title>Bacterial isolates from washroom surfaces on a university campus.</title>
        <authorList>
            <person name="Holman D.B."/>
            <person name="Gzyl K.E."/>
            <person name="Taheri A.E."/>
        </authorList>
    </citation>
    <scope>NUCLEOTIDE SEQUENCE</scope>
    <source>
        <strain evidence="1">RD03</strain>
    </source>
</reference>
<accession>A0AAW6T0N2</accession>
<dbReference type="GeneID" id="79870199"/>
<evidence type="ECO:0000313" key="2">
    <source>
        <dbReference type="Proteomes" id="UP001159179"/>
    </source>
</evidence>
<evidence type="ECO:0000313" key="1">
    <source>
        <dbReference type="EMBL" id="MDH5163320.1"/>
    </source>
</evidence>